<gene>
    <name evidence="3" type="primary">hcpD</name>
    <name evidence="3" type="ORF">KEBURONENSIS_01346</name>
    <name evidence="2" type="ORF">KEBURONENSIS_01391</name>
</gene>
<dbReference type="AlphaFoldDB" id="A0A238TBH8"/>
<accession>A0A238TBH8</accession>
<protein>
    <submittedName>
        <fullName evidence="3">Putative beta-lactamase HcpD</fullName>
        <ecNumber evidence="3">3.5.2.6</ecNumber>
    </submittedName>
</protein>
<reference evidence="2" key="1">
    <citation type="submission" date="2017-05" db="EMBL/GenBank/DDBJ databases">
        <authorList>
            <person name="Song R."/>
            <person name="Chenine A.L."/>
            <person name="Ruprecht R.M."/>
        </authorList>
    </citation>
    <scope>NUCLEOTIDE SEQUENCE</scope>
    <source>
        <strain evidence="2">Kingella_eburonensis</strain>
    </source>
</reference>
<dbReference type="SUPFAM" id="SSF81901">
    <property type="entry name" value="HCP-like"/>
    <property type="match status" value="1"/>
</dbReference>
<dbReference type="Proteomes" id="UP000215450">
    <property type="component" value="Unassembled WGS sequence"/>
</dbReference>
<dbReference type="SMART" id="SM00671">
    <property type="entry name" value="SEL1"/>
    <property type="match status" value="2"/>
</dbReference>
<dbReference type="GO" id="GO:0008800">
    <property type="term" value="F:beta-lactamase activity"/>
    <property type="evidence" value="ECO:0007669"/>
    <property type="project" value="UniProtKB-EC"/>
</dbReference>
<dbReference type="Gene3D" id="1.25.40.10">
    <property type="entry name" value="Tetratricopeptide repeat domain"/>
    <property type="match status" value="1"/>
</dbReference>
<proteinExistence type="predicted"/>
<dbReference type="PANTHER" id="PTHR11102">
    <property type="entry name" value="SEL-1-LIKE PROTEIN"/>
    <property type="match status" value="1"/>
</dbReference>
<dbReference type="EMBL" id="FXUV01000023">
    <property type="protein sequence ID" value="SMQ12491.1"/>
    <property type="molecule type" value="Genomic_DNA"/>
</dbReference>
<dbReference type="PANTHER" id="PTHR11102:SF160">
    <property type="entry name" value="ERAD-ASSOCIATED E3 UBIQUITIN-PROTEIN LIGASE COMPONENT HRD3"/>
    <property type="match status" value="1"/>
</dbReference>
<dbReference type="EC" id="3.5.2.6" evidence="3"/>
<evidence type="ECO:0000313" key="3">
    <source>
        <dbReference type="EMBL" id="SNB70544.1"/>
    </source>
</evidence>
<evidence type="ECO:0000256" key="1">
    <source>
        <dbReference type="SAM" id="MobiDB-lite"/>
    </source>
</evidence>
<keyword evidence="4" id="KW-1185">Reference proteome</keyword>
<evidence type="ECO:0000313" key="2">
    <source>
        <dbReference type="EMBL" id="SMQ12491.1"/>
    </source>
</evidence>
<reference evidence="3 4" key="2">
    <citation type="submission" date="2017-06" db="EMBL/GenBank/DDBJ databases">
        <authorList>
            <person name="Kim H.J."/>
            <person name="Triplett B.A."/>
        </authorList>
    </citation>
    <scope>NUCLEOTIDE SEQUENCE [LARGE SCALE GENOMIC DNA]</scope>
    <source>
        <strain evidence="3">Kingella_eburonensis</strain>
    </source>
</reference>
<organism evidence="3 4">
    <name type="scientific">Kingella negevensis</name>
    <dbReference type="NCBI Taxonomy" id="1522312"/>
    <lineage>
        <taxon>Bacteria</taxon>
        <taxon>Pseudomonadati</taxon>
        <taxon>Pseudomonadota</taxon>
        <taxon>Betaproteobacteria</taxon>
        <taxon>Neisseriales</taxon>
        <taxon>Neisseriaceae</taxon>
        <taxon>Kingella</taxon>
    </lineage>
</organism>
<feature type="region of interest" description="Disordered" evidence="1">
    <location>
        <begin position="109"/>
        <end position="128"/>
    </location>
</feature>
<evidence type="ECO:0000313" key="4">
    <source>
        <dbReference type="Proteomes" id="UP000215450"/>
    </source>
</evidence>
<dbReference type="OrthoDB" id="80091at2"/>
<dbReference type="InterPro" id="IPR006597">
    <property type="entry name" value="Sel1-like"/>
</dbReference>
<dbReference type="EMBL" id="FXUV02000026">
    <property type="protein sequence ID" value="SNB70544.1"/>
    <property type="molecule type" value="Genomic_DNA"/>
</dbReference>
<name>A0A238TBH8_9NEIS</name>
<sequence length="128" mass="14292">MLSVAMPVLANNDDQDLAAYNRQDYTTAFKIWSELANQGNAVTQQNLGVMYEQGQGVAQNYQQAVQWYQKAANQGHAKAQGNLGYMYKNGLGVAQNLKQARYWYTKAANQTADEDARENAKGHLETLK</sequence>
<keyword evidence="3" id="KW-0378">Hydrolase</keyword>
<dbReference type="InterPro" id="IPR050767">
    <property type="entry name" value="Sel1_AlgK"/>
</dbReference>
<dbReference type="Pfam" id="PF08238">
    <property type="entry name" value="Sel1"/>
    <property type="match status" value="3"/>
</dbReference>
<feature type="compositionally biased region" description="Basic and acidic residues" evidence="1">
    <location>
        <begin position="117"/>
        <end position="128"/>
    </location>
</feature>
<dbReference type="InterPro" id="IPR011990">
    <property type="entry name" value="TPR-like_helical_dom_sf"/>
</dbReference>